<keyword evidence="1" id="KW-0812">Transmembrane</keyword>
<name>A0A3Q9RNV2_9BACI</name>
<evidence type="ECO:0000256" key="1">
    <source>
        <dbReference type="SAM" id="Phobius"/>
    </source>
</evidence>
<dbReference type="KEGG" id="pasa:BAOM_2859"/>
<reference evidence="2 3" key="1">
    <citation type="submission" date="2018-01" db="EMBL/GenBank/DDBJ databases">
        <title>Bacillus asahii Genome sequencing and assembly.</title>
        <authorList>
            <person name="Jiang H."/>
            <person name="Feng Y."/>
            <person name="Zhao F."/>
            <person name="Lin X."/>
        </authorList>
    </citation>
    <scope>NUCLEOTIDE SEQUENCE [LARGE SCALE GENOMIC DNA]</scope>
    <source>
        <strain evidence="2 3">OM18</strain>
    </source>
</reference>
<dbReference type="RefSeq" id="WP_127760651.1">
    <property type="nucleotide sequence ID" value="NZ_CP026095.1"/>
</dbReference>
<dbReference type="EMBL" id="CP026095">
    <property type="protein sequence ID" value="AZV43468.1"/>
    <property type="molecule type" value="Genomic_DNA"/>
</dbReference>
<sequence length="105" mass="12039">MRQNKRKQRIIGSIIGIFVVIIGIVGINYSLDKTLNDMTDLFVVKSEGLDIQKPLEEQTDLLGTEEFKTLEVKKMKGKYVTHIEQIKGKKLNRTIEVGRPIPLMR</sequence>
<evidence type="ECO:0000313" key="3">
    <source>
        <dbReference type="Proteomes" id="UP000283095"/>
    </source>
</evidence>
<accession>A0A3Q9RNV2</accession>
<evidence type="ECO:0000313" key="2">
    <source>
        <dbReference type="EMBL" id="AZV43468.1"/>
    </source>
</evidence>
<organism evidence="2 3">
    <name type="scientific">Peribacillus asahii</name>
    <dbReference type="NCBI Taxonomy" id="228899"/>
    <lineage>
        <taxon>Bacteria</taxon>
        <taxon>Bacillati</taxon>
        <taxon>Bacillota</taxon>
        <taxon>Bacilli</taxon>
        <taxon>Bacillales</taxon>
        <taxon>Bacillaceae</taxon>
        <taxon>Peribacillus</taxon>
    </lineage>
</organism>
<gene>
    <name evidence="2" type="ORF">BAOM_2859</name>
</gene>
<dbReference type="OrthoDB" id="9951702at2"/>
<proteinExistence type="predicted"/>
<keyword evidence="1" id="KW-1133">Transmembrane helix</keyword>
<feature type="transmembrane region" description="Helical" evidence="1">
    <location>
        <begin position="12"/>
        <end position="31"/>
    </location>
</feature>
<dbReference type="Proteomes" id="UP000283095">
    <property type="component" value="Chromosome"/>
</dbReference>
<dbReference type="AlphaFoldDB" id="A0A3Q9RNV2"/>
<keyword evidence="1" id="KW-0472">Membrane</keyword>
<protein>
    <submittedName>
        <fullName evidence="2">Uncharacterized protein</fullName>
    </submittedName>
</protein>